<dbReference type="PANTHER" id="PTHR30545">
    <property type="entry name" value="SUGAR FERMENTATION STIMULATION PROTEIN A"/>
    <property type="match status" value="1"/>
</dbReference>
<evidence type="ECO:0000259" key="2">
    <source>
        <dbReference type="Pfam" id="PF03749"/>
    </source>
</evidence>
<feature type="domain" description="SfsA N-terminal OB" evidence="3">
    <location>
        <begin position="13"/>
        <end position="79"/>
    </location>
</feature>
<dbReference type="Pfam" id="PF03749">
    <property type="entry name" value="SfsA"/>
    <property type="match status" value="1"/>
</dbReference>
<evidence type="ECO:0000256" key="1">
    <source>
        <dbReference type="HAMAP-Rule" id="MF_00095"/>
    </source>
</evidence>
<feature type="domain" description="Sugar fermentation stimulation protein C-terminal" evidence="2">
    <location>
        <begin position="83"/>
        <end position="218"/>
    </location>
</feature>
<dbReference type="Pfam" id="PF17746">
    <property type="entry name" value="SfsA_N"/>
    <property type="match status" value="1"/>
</dbReference>
<dbReference type="GO" id="GO:0003677">
    <property type="term" value="F:DNA binding"/>
    <property type="evidence" value="ECO:0007669"/>
    <property type="project" value="InterPro"/>
</dbReference>
<dbReference type="Gene3D" id="2.40.50.580">
    <property type="match status" value="1"/>
</dbReference>
<dbReference type="CDD" id="cd22359">
    <property type="entry name" value="SfsA-like_bacterial"/>
    <property type="match status" value="1"/>
</dbReference>
<dbReference type="AlphaFoldDB" id="A0A2V4A5J5"/>
<keyword evidence="5" id="KW-1185">Reference proteome</keyword>
<dbReference type="RefSeq" id="WP_110358811.1">
    <property type="nucleotide sequence ID" value="NZ_QFLI01000001.1"/>
</dbReference>
<protein>
    <recommendedName>
        <fullName evidence="1">Sugar fermentation stimulation protein homolog</fullName>
    </recommendedName>
</protein>
<reference evidence="4 5" key="1">
    <citation type="submission" date="2018-05" db="EMBL/GenBank/DDBJ databases">
        <title>Marinifilum breve JC075T sp. nov., a marine bacterium isolated from Yongle Blue Hole in the South China Sea.</title>
        <authorList>
            <person name="Fu T."/>
        </authorList>
    </citation>
    <scope>NUCLEOTIDE SEQUENCE [LARGE SCALE GENOMIC DNA]</scope>
    <source>
        <strain evidence="4 5">JC075</strain>
    </source>
</reference>
<gene>
    <name evidence="1" type="primary">sfsA</name>
    <name evidence="4" type="ORF">DF185_00715</name>
</gene>
<comment type="similarity">
    <text evidence="1">Belongs to the SfsA family.</text>
</comment>
<dbReference type="Gene3D" id="3.40.1350.60">
    <property type="match status" value="1"/>
</dbReference>
<sequence>MIFPKPLVHGKLIRRYKRFLTDMELDNGEVVIAHTSNSGSMKSCLEEGAEVYLTHVDDPKRKTKYTWEMIKINGDWVGINTAVPNVLVYEAVLNQEIDALKGYTTVKREVKFEDSRFDVFASNDEEECFIEVKNVSLKDDKYARFPDAVTTRGKKHLETLMRVKAEGKRAVMVYVIQRSDVEIFTPAFDIDPDYAATLKKAYENGVEVYPIRAAVSPEKIELADILPFQLSRNCDQ</sequence>
<evidence type="ECO:0000259" key="3">
    <source>
        <dbReference type="Pfam" id="PF17746"/>
    </source>
</evidence>
<proteinExistence type="inferred from homology"/>
<dbReference type="InterPro" id="IPR005224">
    <property type="entry name" value="SfsA"/>
</dbReference>
<evidence type="ECO:0000313" key="5">
    <source>
        <dbReference type="Proteomes" id="UP000248079"/>
    </source>
</evidence>
<name>A0A2V4A5J5_9BACT</name>
<dbReference type="EMBL" id="QFLI01000001">
    <property type="protein sequence ID" value="PXY02650.1"/>
    <property type="molecule type" value="Genomic_DNA"/>
</dbReference>
<dbReference type="InterPro" id="IPR041465">
    <property type="entry name" value="SfsA_N"/>
</dbReference>
<comment type="caution">
    <text evidence="4">The sequence shown here is derived from an EMBL/GenBank/DDBJ whole genome shotgun (WGS) entry which is preliminary data.</text>
</comment>
<dbReference type="PANTHER" id="PTHR30545:SF2">
    <property type="entry name" value="SUGAR FERMENTATION STIMULATION PROTEIN A"/>
    <property type="match status" value="1"/>
</dbReference>
<accession>A0A2V4A5J5</accession>
<evidence type="ECO:0000313" key="4">
    <source>
        <dbReference type="EMBL" id="PXY02650.1"/>
    </source>
</evidence>
<dbReference type="OrthoDB" id="9802365at2"/>
<dbReference type="NCBIfam" id="TIGR00230">
    <property type="entry name" value="sfsA"/>
    <property type="match status" value="1"/>
</dbReference>
<organism evidence="4 5">
    <name type="scientific">Marinifilum breve</name>
    <dbReference type="NCBI Taxonomy" id="2184082"/>
    <lineage>
        <taxon>Bacteria</taxon>
        <taxon>Pseudomonadati</taxon>
        <taxon>Bacteroidota</taxon>
        <taxon>Bacteroidia</taxon>
        <taxon>Marinilabiliales</taxon>
        <taxon>Marinifilaceae</taxon>
    </lineage>
</organism>
<dbReference type="HAMAP" id="MF_00095">
    <property type="entry name" value="SfsA"/>
    <property type="match status" value="1"/>
</dbReference>
<dbReference type="Proteomes" id="UP000248079">
    <property type="component" value="Unassembled WGS sequence"/>
</dbReference>
<dbReference type="InterPro" id="IPR040452">
    <property type="entry name" value="SfsA_C"/>
</dbReference>